<dbReference type="Gene3D" id="3.40.190.10">
    <property type="entry name" value="Periplasmic binding protein-like II"/>
    <property type="match status" value="2"/>
</dbReference>
<keyword evidence="4" id="KW-0804">Transcription</keyword>
<gene>
    <name evidence="6" type="ORF">F0357_10755</name>
</gene>
<comment type="caution">
    <text evidence="6">The sequence shown here is derived from an EMBL/GenBank/DDBJ whole genome shotgun (WGS) entry which is preliminary data.</text>
</comment>
<evidence type="ECO:0000259" key="5">
    <source>
        <dbReference type="PROSITE" id="PS50931"/>
    </source>
</evidence>
<keyword evidence="3" id="KW-0238">DNA-binding</keyword>
<keyword evidence="2" id="KW-0805">Transcription regulation</keyword>
<accession>A0A6A7Y4T9</accession>
<comment type="similarity">
    <text evidence="1">Belongs to the LysR transcriptional regulatory family.</text>
</comment>
<dbReference type="InterPro" id="IPR058163">
    <property type="entry name" value="LysR-type_TF_proteobact-type"/>
</dbReference>
<dbReference type="PRINTS" id="PR00039">
    <property type="entry name" value="HTHLYSR"/>
</dbReference>
<name>A0A6A7Y4T9_9HYPH</name>
<dbReference type="EMBL" id="VWNA01000001">
    <property type="protein sequence ID" value="MQT13111.1"/>
    <property type="molecule type" value="Genomic_DNA"/>
</dbReference>
<protein>
    <submittedName>
        <fullName evidence="6">LysR family transcriptional regulator</fullName>
    </submittedName>
</protein>
<dbReference type="Pfam" id="PF00126">
    <property type="entry name" value="HTH_1"/>
    <property type="match status" value="1"/>
</dbReference>
<evidence type="ECO:0000256" key="1">
    <source>
        <dbReference type="ARBA" id="ARBA00009437"/>
    </source>
</evidence>
<evidence type="ECO:0000313" key="6">
    <source>
        <dbReference type="EMBL" id="MQT13111.1"/>
    </source>
</evidence>
<dbReference type="GO" id="GO:0003700">
    <property type="term" value="F:DNA-binding transcription factor activity"/>
    <property type="evidence" value="ECO:0007669"/>
    <property type="project" value="InterPro"/>
</dbReference>
<dbReference type="RefSeq" id="WP_312861540.1">
    <property type="nucleotide sequence ID" value="NZ_VWNA01000001.1"/>
</dbReference>
<organism evidence="6 7">
    <name type="scientific">Segnochrobactrum spirostomi</name>
    <dbReference type="NCBI Taxonomy" id="2608987"/>
    <lineage>
        <taxon>Bacteria</taxon>
        <taxon>Pseudomonadati</taxon>
        <taxon>Pseudomonadota</taxon>
        <taxon>Alphaproteobacteria</taxon>
        <taxon>Hyphomicrobiales</taxon>
        <taxon>Segnochrobactraceae</taxon>
        <taxon>Segnochrobactrum</taxon>
    </lineage>
</organism>
<evidence type="ECO:0000313" key="7">
    <source>
        <dbReference type="Proteomes" id="UP000332515"/>
    </source>
</evidence>
<reference evidence="6 7" key="1">
    <citation type="submission" date="2019-09" db="EMBL/GenBank/DDBJ databases">
        <title>Segnochrobactrum spirostomi gen. nov., sp. nov., isolated from the ciliate Spirostomum cf. yagiui and description of a novel family, Segnochrobactraceae fam. nov. within the order Rhizobiales of the class Alphaproteobacteria.</title>
        <authorList>
            <person name="Akter S."/>
            <person name="Shazib S.U.A."/>
            <person name="Shin M.K."/>
        </authorList>
    </citation>
    <scope>NUCLEOTIDE SEQUENCE [LARGE SCALE GENOMIC DNA]</scope>
    <source>
        <strain evidence="6 7">Sp-1</strain>
    </source>
</reference>
<dbReference type="Pfam" id="PF03466">
    <property type="entry name" value="LysR_substrate"/>
    <property type="match status" value="1"/>
</dbReference>
<dbReference type="PANTHER" id="PTHR30537:SF26">
    <property type="entry name" value="GLYCINE CLEAVAGE SYSTEM TRANSCRIPTIONAL ACTIVATOR"/>
    <property type="match status" value="1"/>
</dbReference>
<keyword evidence="7" id="KW-1185">Reference proteome</keyword>
<dbReference type="InterPro" id="IPR036388">
    <property type="entry name" value="WH-like_DNA-bd_sf"/>
</dbReference>
<evidence type="ECO:0000256" key="4">
    <source>
        <dbReference type="ARBA" id="ARBA00023163"/>
    </source>
</evidence>
<dbReference type="Proteomes" id="UP000332515">
    <property type="component" value="Unassembled WGS sequence"/>
</dbReference>
<evidence type="ECO:0000256" key="2">
    <source>
        <dbReference type="ARBA" id="ARBA00023015"/>
    </source>
</evidence>
<dbReference type="GO" id="GO:0006351">
    <property type="term" value="P:DNA-templated transcription"/>
    <property type="evidence" value="ECO:0007669"/>
    <property type="project" value="TreeGrafter"/>
</dbReference>
<dbReference type="InterPro" id="IPR005119">
    <property type="entry name" value="LysR_subst-bd"/>
</dbReference>
<feature type="domain" description="HTH lysR-type" evidence="5">
    <location>
        <begin position="7"/>
        <end position="64"/>
    </location>
</feature>
<dbReference type="PANTHER" id="PTHR30537">
    <property type="entry name" value="HTH-TYPE TRANSCRIPTIONAL REGULATOR"/>
    <property type="match status" value="1"/>
</dbReference>
<dbReference type="InterPro" id="IPR036390">
    <property type="entry name" value="WH_DNA-bd_sf"/>
</dbReference>
<dbReference type="Gene3D" id="1.10.10.10">
    <property type="entry name" value="Winged helix-like DNA-binding domain superfamily/Winged helix DNA-binding domain"/>
    <property type="match status" value="1"/>
</dbReference>
<dbReference type="PROSITE" id="PS50931">
    <property type="entry name" value="HTH_LYSR"/>
    <property type="match status" value="1"/>
</dbReference>
<sequence length="297" mass="32472">MNRAHLPSIGALAAFESAARHGSFTRAADELHLTQGAVSRQIRQLEAQLGIALFERVRQRVFLTDVGRLYLGDVTRLLKDLTDATQRAMAFAGGQGTLNIAVLPTLATRWLMPRLPGFLAEHPDTLVNFAVRLVPFDFSAEPFDAAIHYGEPTWPGAVCEPLMPEEMVPVAAKGLKAARGIATPADLLGLPLLHQVTRPAAWPDWFAAAGLDDPRVHRGPRFEQFSMIAQAAVAGIGIALVPRFLIEEELGSGTLEILFERPLRSTGAYYVVYPEAKAGFSLVRAFTRWLRDRAAEA</sequence>
<dbReference type="FunFam" id="3.40.190.10:FF:000017">
    <property type="entry name" value="Glycine cleavage system transcriptional activator"/>
    <property type="match status" value="1"/>
</dbReference>
<dbReference type="SUPFAM" id="SSF46785">
    <property type="entry name" value="Winged helix' DNA-binding domain"/>
    <property type="match status" value="1"/>
</dbReference>
<dbReference type="FunFam" id="1.10.10.10:FF:000038">
    <property type="entry name" value="Glycine cleavage system transcriptional activator"/>
    <property type="match status" value="1"/>
</dbReference>
<dbReference type="InterPro" id="IPR000847">
    <property type="entry name" value="LysR_HTH_N"/>
</dbReference>
<dbReference type="CDD" id="cd08481">
    <property type="entry name" value="PBP2_GcdR_like"/>
    <property type="match status" value="1"/>
</dbReference>
<dbReference type="AlphaFoldDB" id="A0A6A7Y4T9"/>
<evidence type="ECO:0000256" key="3">
    <source>
        <dbReference type="ARBA" id="ARBA00023125"/>
    </source>
</evidence>
<dbReference type="SUPFAM" id="SSF53850">
    <property type="entry name" value="Periplasmic binding protein-like II"/>
    <property type="match status" value="1"/>
</dbReference>
<dbReference type="GO" id="GO:0043565">
    <property type="term" value="F:sequence-specific DNA binding"/>
    <property type="evidence" value="ECO:0007669"/>
    <property type="project" value="TreeGrafter"/>
</dbReference>
<proteinExistence type="inferred from homology"/>